<dbReference type="EMBL" id="GBRH01180466">
    <property type="protein sequence ID" value="JAE17430.1"/>
    <property type="molecule type" value="Transcribed_RNA"/>
</dbReference>
<reference evidence="1" key="1">
    <citation type="submission" date="2014-09" db="EMBL/GenBank/DDBJ databases">
        <authorList>
            <person name="Magalhaes I.L.F."/>
            <person name="Oliveira U."/>
            <person name="Santos F.R."/>
            <person name="Vidigal T.H.D.A."/>
            <person name="Brescovit A.D."/>
            <person name="Santos A.J."/>
        </authorList>
    </citation>
    <scope>NUCLEOTIDE SEQUENCE</scope>
    <source>
        <tissue evidence="1">Shoot tissue taken approximately 20 cm above the soil surface</tissue>
    </source>
</reference>
<name>A0A0A9FX66_ARUDO</name>
<protein>
    <submittedName>
        <fullName evidence="1">Uncharacterized protein</fullName>
    </submittedName>
</protein>
<organism evidence="1">
    <name type="scientific">Arundo donax</name>
    <name type="common">Giant reed</name>
    <name type="synonym">Donax arundinaceus</name>
    <dbReference type="NCBI Taxonomy" id="35708"/>
    <lineage>
        <taxon>Eukaryota</taxon>
        <taxon>Viridiplantae</taxon>
        <taxon>Streptophyta</taxon>
        <taxon>Embryophyta</taxon>
        <taxon>Tracheophyta</taxon>
        <taxon>Spermatophyta</taxon>
        <taxon>Magnoliopsida</taxon>
        <taxon>Liliopsida</taxon>
        <taxon>Poales</taxon>
        <taxon>Poaceae</taxon>
        <taxon>PACMAD clade</taxon>
        <taxon>Arundinoideae</taxon>
        <taxon>Arundineae</taxon>
        <taxon>Arundo</taxon>
    </lineage>
</organism>
<sequence>MQCILSKCKAHKQ</sequence>
<evidence type="ECO:0000313" key="1">
    <source>
        <dbReference type="EMBL" id="JAE17430.1"/>
    </source>
</evidence>
<reference evidence="1" key="2">
    <citation type="journal article" date="2015" name="Data Brief">
        <title>Shoot transcriptome of the giant reed, Arundo donax.</title>
        <authorList>
            <person name="Barrero R.A."/>
            <person name="Guerrero F.D."/>
            <person name="Moolhuijzen P."/>
            <person name="Goolsby J.A."/>
            <person name="Tidwell J."/>
            <person name="Bellgard S.E."/>
            <person name="Bellgard M.I."/>
        </authorList>
    </citation>
    <scope>NUCLEOTIDE SEQUENCE</scope>
    <source>
        <tissue evidence="1">Shoot tissue taken approximately 20 cm above the soil surface</tissue>
    </source>
</reference>
<proteinExistence type="predicted"/>
<accession>A0A0A9FX66</accession>